<protein>
    <submittedName>
        <fullName evidence="1">Uncharacterized protein</fullName>
    </submittedName>
</protein>
<gene>
    <name evidence="1" type="ORF">XAT740_LOCUS49499</name>
</gene>
<dbReference type="AlphaFoldDB" id="A0A816C3V0"/>
<keyword evidence="2" id="KW-1185">Reference proteome</keyword>
<reference evidence="1" key="1">
    <citation type="submission" date="2021-02" db="EMBL/GenBank/DDBJ databases">
        <authorList>
            <person name="Nowell W R."/>
        </authorList>
    </citation>
    <scope>NUCLEOTIDE SEQUENCE</scope>
</reference>
<proteinExistence type="predicted"/>
<comment type="caution">
    <text evidence="1">The sequence shown here is derived from an EMBL/GenBank/DDBJ whole genome shotgun (WGS) entry which is preliminary data.</text>
</comment>
<evidence type="ECO:0000313" key="2">
    <source>
        <dbReference type="Proteomes" id="UP000663828"/>
    </source>
</evidence>
<dbReference type="Proteomes" id="UP000663828">
    <property type="component" value="Unassembled WGS sequence"/>
</dbReference>
<name>A0A816C3V0_ADIRI</name>
<evidence type="ECO:0000313" key="1">
    <source>
        <dbReference type="EMBL" id="CAF1615498.1"/>
    </source>
</evidence>
<accession>A0A816C3V0</accession>
<dbReference type="EMBL" id="CAJNOR010007346">
    <property type="protein sequence ID" value="CAF1615498.1"/>
    <property type="molecule type" value="Genomic_DNA"/>
</dbReference>
<organism evidence="1 2">
    <name type="scientific">Adineta ricciae</name>
    <name type="common">Rotifer</name>
    <dbReference type="NCBI Taxonomy" id="249248"/>
    <lineage>
        <taxon>Eukaryota</taxon>
        <taxon>Metazoa</taxon>
        <taxon>Spiralia</taxon>
        <taxon>Gnathifera</taxon>
        <taxon>Rotifera</taxon>
        <taxon>Eurotatoria</taxon>
        <taxon>Bdelloidea</taxon>
        <taxon>Adinetida</taxon>
        <taxon>Adinetidae</taxon>
        <taxon>Adineta</taxon>
    </lineage>
</organism>
<sequence length="544" mass="63863">MMEKDDLNEMSMKKLKRHRSNSTNLNQPVINDVAIIASDMTNISTPRDYITREVQSVIPTVLATNPVSNVTVERYPRLMQLFEIIPSYPSSNKMSSETHPLVPNIPSYELSQKEIMHRCSNAFRPSFEVIDNDPGVPSLLRAKYQMFYGDLMKRLKVDFAILDYNYTRLDRYIQRLVEEQIQVFNLLPNEILRLDEREYPLALEFFLQFDIKMFFMKTCSFRYARPRSLNEGLFCIQAPEARYELAECGNCGLCYPQYDMTHRTKKRIVDFSQSHKHTFVSGYETILNCSASCHTQSIIYVLTCPCGKVDYTGATNQSLHDRLYTHREHGNRIIHEFLIGQQNIMRDLQRPKPNDVERKDRMKLYQHSARCPIAMQIFLDANPQYWRFVPMTVTEADTLEQKTLPRPQLANESEAKVRSPEECRLCIESVPRPPSGYIFSDRQILRQTEYFHNKRDQIQPKYNIDLYHATVVAVLPANCSTMFRNVIESLFITYAETSLNTIGNVLNEEQQRNRYYPLDNPWLIRGNEWYQELVRRPQPKINHI</sequence>